<dbReference type="Proteomes" id="UP000032305">
    <property type="component" value="Unassembled WGS sequence"/>
</dbReference>
<dbReference type="AlphaFoldDB" id="A0A0A1WCV3"/>
<evidence type="ECO:0000313" key="3">
    <source>
        <dbReference type="Proteomes" id="UP000032305"/>
    </source>
</evidence>
<accession>A0A0A1WCV3</accession>
<dbReference type="Pfam" id="PF01402">
    <property type="entry name" value="RHH_1"/>
    <property type="match status" value="1"/>
</dbReference>
<dbReference type="GO" id="GO:0006355">
    <property type="term" value="P:regulation of DNA-templated transcription"/>
    <property type="evidence" value="ECO:0007669"/>
    <property type="project" value="InterPro"/>
</dbReference>
<dbReference type="eggNOG" id="ENOG502ZSMY">
    <property type="taxonomic scope" value="Bacteria"/>
</dbReference>
<dbReference type="InterPro" id="IPR002145">
    <property type="entry name" value="CopG"/>
</dbReference>
<reference evidence="2 3" key="1">
    <citation type="submission" date="2014-11" db="EMBL/GenBank/DDBJ databases">
        <title>Whole genome shotgun sequence of Sphingomonas parapaucimobilis NBRC 15100.</title>
        <authorList>
            <person name="Katano-Makiyama Y."/>
            <person name="Hosoyama A."/>
            <person name="Hashimoto M."/>
            <person name="Hosoyama Y."/>
            <person name="Noguchi M."/>
            <person name="Numata M."/>
            <person name="Tsuchikane K."/>
            <person name="Hirakata S."/>
            <person name="Uohara A."/>
            <person name="Shimodaira J."/>
            <person name="Ohji S."/>
            <person name="Ichikawa N."/>
            <person name="Kimura A."/>
            <person name="Yamazoe A."/>
            <person name="Fujita N."/>
        </authorList>
    </citation>
    <scope>NUCLEOTIDE SEQUENCE [LARGE SCALE GENOMIC DNA]</scope>
    <source>
        <strain evidence="2 3">NBRC 15100</strain>
    </source>
</reference>
<evidence type="ECO:0000259" key="1">
    <source>
        <dbReference type="Pfam" id="PF01402"/>
    </source>
</evidence>
<feature type="domain" description="Ribbon-helix-helix protein CopG" evidence="1">
    <location>
        <begin position="13"/>
        <end position="51"/>
    </location>
</feature>
<proteinExistence type="predicted"/>
<dbReference type="CDD" id="cd21631">
    <property type="entry name" value="RHH_CopG_NikR-like"/>
    <property type="match status" value="1"/>
</dbReference>
<sequence>MPHSESDMTSKNRLTVNLSDDEADALAQIAEKSKVSKAWLGRHAICALLERAKEDDGQIPLPLAAVGGR</sequence>
<dbReference type="OrthoDB" id="7473783at2"/>
<name>A0A0A1WCV3_9SPHN</name>
<organism evidence="2 3">
    <name type="scientific">Sphingomonas parapaucimobilis NBRC 15100</name>
    <dbReference type="NCBI Taxonomy" id="1219049"/>
    <lineage>
        <taxon>Bacteria</taxon>
        <taxon>Pseudomonadati</taxon>
        <taxon>Pseudomonadota</taxon>
        <taxon>Alphaproteobacteria</taxon>
        <taxon>Sphingomonadales</taxon>
        <taxon>Sphingomonadaceae</taxon>
        <taxon>Sphingomonas</taxon>
    </lineage>
</organism>
<protein>
    <recommendedName>
        <fullName evidence="1">Ribbon-helix-helix protein CopG domain-containing protein</fullName>
    </recommendedName>
</protein>
<gene>
    <name evidence="2" type="ORF">SP5_099_00060</name>
</gene>
<keyword evidence="3" id="KW-1185">Reference proteome</keyword>
<evidence type="ECO:0000313" key="2">
    <source>
        <dbReference type="EMBL" id="GAM02791.1"/>
    </source>
</evidence>
<comment type="caution">
    <text evidence="2">The sequence shown here is derived from an EMBL/GenBank/DDBJ whole genome shotgun (WGS) entry which is preliminary data.</text>
</comment>
<dbReference type="EMBL" id="BBPI01000099">
    <property type="protein sequence ID" value="GAM02791.1"/>
    <property type="molecule type" value="Genomic_DNA"/>
</dbReference>